<sequence>MEKVTSFITYAIALFLAWLGKLSPQDLAFLVGAAVGIGTFLVNWYYRRKSLQVLKAIEKNAVSRRRIYDELNR</sequence>
<proteinExistence type="predicted"/>
<dbReference type="Pfam" id="PF16080">
    <property type="entry name" value="Phage_holin_2_3"/>
    <property type="match status" value="1"/>
</dbReference>
<dbReference type="OrthoDB" id="6626733at2"/>
<dbReference type="EMBL" id="PESE01000003">
    <property type="protein sequence ID" value="PYD38918.1"/>
    <property type="molecule type" value="Genomic_DNA"/>
</dbReference>
<keyword evidence="1" id="KW-0812">Transmembrane</keyword>
<dbReference type="AlphaFoldDB" id="A0A318P1E4"/>
<evidence type="ECO:0008006" key="4">
    <source>
        <dbReference type="Google" id="ProtNLM"/>
    </source>
</evidence>
<dbReference type="Proteomes" id="UP000248196">
    <property type="component" value="Unassembled WGS sequence"/>
</dbReference>
<dbReference type="InterPro" id="IPR032118">
    <property type="entry name" value="Phage_holin_HP1"/>
</dbReference>
<protein>
    <recommendedName>
        <fullName evidence="4">Primosomal protein</fullName>
    </recommendedName>
</protein>
<accession>A0A318P1E4</accession>
<dbReference type="RefSeq" id="WP_041417303.1">
    <property type="nucleotide sequence ID" value="NZ_PESE01000003.1"/>
</dbReference>
<comment type="caution">
    <text evidence="2">The sequence shown here is derived from an EMBL/GenBank/DDBJ whole genome shotgun (WGS) entry which is preliminary data.</text>
</comment>
<keyword evidence="1" id="KW-0472">Membrane</keyword>
<name>A0A318P1E4_SERPL</name>
<keyword evidence="1" id="KW-1133">Transmembrane helix</keyword>
<organism evidence="2 3">
    <name type="scientific">Serratia plymuthica</name>
    <dbReference type="NCBI Taxonomy" id="82996"/>
    <lineage>
        <taxon>Bacteria</taxon>
        <taxon>Pseudomonadati</taxon>
        <taxon>Pseudomonadota</taxon>
        <taxon>Gammaproteobacteria</taxon>
        <taxon>Enterobacterales</taxon>
        <taxon>Yersiniaceae</taxon>
        <taxon>Serratia</taxon>
    </lineage>
</organism>
<gene>
    <name evidence="2" type="ORF">CT690_14175</name>
</gene>
<evidence type="ECO:0000313" key="3">
    <source>
        <dbReference type="Proteomes" id="UP000248196"/>
    </source>
</evidence>
<evidence type="ECO:0000256" key="1">
    <source>
        <dbReference type="SAM" id="Phobius"/>
    </source>
</evidence>
<evidence type="ECO:0000313" key="2">
    <source>
        <dbReference type="EMBL" id="PYD38918.1"/>
    </source>
</evidence>
<feature type="transmembrane region" description="Helical" evidence="1">
    <location>
        <begin position="29"/>
        <end position="46"/>
    </location>
</feature>
<reference evidence="2 3" key="1">
    <citation type="submission" date="2017-11" db="EMBL/GenBank/DDBJ databases">
        <title>Genome sequence of the oocydin A producing rhizobacterium Serratia plymuthica 4Rx5.</title>
        <authorList>
            <person name="Matilla M.A."/>
            <person name="Udaondo Z."/>
            <person name="Salmond G.P.C."/>
        </authorList>
    </citation>
    <scope>NUCLEOTIDE SEQUENCE [LARGE SCALE GENOMIC DNA]</scope>
    <source>
        <strain evidence="2 3">4Rx5</strain>
    </source>
</reference>